<keyword evidence="3" id="KW-1003">Cell membrane</keyword>
<dbReference type="CDD" id="cd01127">
    <property type="entry name" value="TrwB_TraG_TraD_VirD4"/>
    <property type="match status" value="2"/>
</dbReference>
<comment type="caution">
    <text evidence="8">The sequence shown here is derived from an EMBL/GenBank/DDBJ whole genome shotgun (WGS) entry which is preliminary data.</text>
</comment>
<reference evidence="8 9" key="1">
    <citation type="submission" date="2018-07" db="EMBL/GenBank/DDBJ databases">
        <title>Dyella monticola sp. nov. and Dyella psychrodurans sp. nov. isolated from monsoon evergreen broad-leaved forest soil of Dinghu Mountain, China.</title>
        <authorList>
            <person name="Gao Z."/>
            <person name="Qiu L."/>
        </authorList>
    </citation>
    <scope>NUCLEOTIDE SEQUENCE [LARGE SCALE GENOMIC DNA]</scope>
    <source>
        <strain evidence="8 9">4MSK11</strain>
    </source>
</reference>
<comment type="similarity">
    <text evidence="2">Belongs to the VirD4/TraG family.</text>
</comment>
<dbReference type="PANTHER" id="PTHR37937:SF1">
    <property type="entry name" value="CONJUGATIVE TRANSFER: DNA TRANSPORT"/>
    <property type="match status" value="1"/>
</dbReference>
<dbReference type="InterPro" id="IPR051539">
    <property type="entry name" value="T4SS-coupling_protein"/>
</dbReference>
<dbReference type="Proteomes" id="UP000255334">
    <property type="component" value="Unassembled WGS sequence"/>
</dbReference>
<proteinExistence type="inferred from homology"/>
<keyword evidence="6 7" id="KW-0472">Membrane</keyword>
<evidence type="ECO:0000313" key="9">
    <source>
        <dbReference type="Proteomes" id="UP000255334"/>
    </source>
</evidence>
<dbReference type="PANTHER" id="PTHR37937">
    <property type="entry name" value="CONJUGATIVE TRANSFER: DNA TRANSPORT"/>
    <property type="match status" value="1"/>
</dbReference>
<dbReference type="Gene3D" id="3.40.50.300">
    <property type="entry name" value="P-loop containing nucleotide triphosphate hydrolases"/>
    <property type="match status" value="1"/>
</dbReference>
<evidence type="ECO:0000256" key="5">
    <source>
        <dbReference type="ARBA" id="ARBA00022989"/>
    </source>
</evidence>
<dbReference type="AlphaFoldDB" id="A0A370WY33"/>
<evidence type="ECO:0000256" key="1">
    <source>
        <dbReference type="ARBA" id="ARBA00004651"/>
    </source>
</evidence>
<dbReference type="OrthoDB" id="9759295at2"/>
<evidence type="ECO:0000256" key="2">
    <source>
        <dbReference type="ARBA" id="ARBA00008806"/>
    </source>
</evidence>
<keyword evidence="4 7" id="KW-0812">Transmembrane</keyword>
<evidence type="ECO:0000256" key="7">
    <source>
        <dbReference type="SAM" id="Phobius"/>
    </source>
</evidence>
<gene>
    <name evidence="8" type="ORF">DWU99_18455</name>
</gene>
<organism evidence="8 9">
    <name type="scientific">Dyella psychrodurans</name>
    <dbReference type="NCBI Taxonomy" id="1927960"/>
    <lineage>
        <taxon>Bacteria</taxon>
        <taxon>Pseudomonadati</taxon>
        <taxon>Pseudomonadota</taxon>
        <taxon>Gammaproteobacteria</taxon>
        <taxon>Lysobacterales</taxon>
        <taxon>Rhodanobacteraceae</taxon>
        <taxon>Dyella</taxon>
    </lineage>
</organism>
<evidence type="ECO:0000256" key="4">
    <source>
        <dbReference type="ARBA" id="ARBA00022692"/>
    </source>
</evidence>
<keyword evidence="9" id="KW-1185">Reference proteome</keyword>
<dbReference type="InterPro" id="IPR027417">
    <property type="entry name" value="P-loop_NTPase"/>
</dbReference>
<keyword evidence="5 7" id="KW-1133">Transmembrane helix</keyword>
<name>A0A370WY33_9GAMM</name>
<accession>A0A370WY33</accession>
<dbReference type="GO" id="GO:0005886">
    <property type="term" value="C:plasma membrane"/>
    <property type="evidence" value="ECO:0007669"/>
    <property type="project" value="UniProtKB-SubCell"/>
</dbReference>
<feature type="transmembrane region" description="Helical" evidence="7">
    <location>
        <begin position="65"/>
        <end position="86"/>
    </location>
</feature>
<sequence length="607" mass="67786">MNKAKGLFATTLLLLTASAGLYLSGFLLLWLFGLRHVPLAWDTYWSYVKVMAMPDYAPYAGKIKLAGYVGFGLPWVGYFAVLYALFKPRQRSLHGNARFATRADLVKAGLLRKTPESVIIGKFGREYIYLNGLQHTIVTAPTRSGKTSSIAMPVSLTYQHSMVVMDMKGELYQAASSQRAEQGQATYKFAPYAEDGCTHRFNPLLCVSRDPRVRIGEIQTIGAILYPDDPNKDPFWIAQSRTAFLGFASLMYEHWDNLLHLDASSAGPDGASTAYPSRNPNIDPSFPSFERIYRLSCGDGQGGDLKEQIKQWLRDASFLSEQTRTPLSSLVGLAGETFSSVIATMQEPLQQFISPILAAATNASDFDVATLRRRPTTIFVVIPPAKLGESSKLLNIFFSTVVGQNLTVTPQEDKSIQHQLLLVLDEFTAMGAVRALSERISIIAGYWIRILTIIQSNSQLRSTYGPDAAQTYTTNHAASIVFTPREQQDAEDYSRAMGDTTVRRRNRSTGQGGTSYSYTEERRALMLPQELKELPNDDQIIFYEGCPPIRSKKNWHFKSPYFKKRIRPPVEVKPLALQVKKADVMKEDAVRAKDEEMLALLKGRHAT</sequence>
<comment type="subcellular location">
    <subcellularLocation>
        <location evidence="1">Cell membrane</location>
        <topology evidence="1">Multi-pass membrane protein</topology>
    </subcellularLocation>
</comment>
<evidence type="ECO:0000256" key="6">
    <source>
        <dbReference type="ARBA" id="ARBA00023136"/>
    </source>
</evidence>
<protein>
    <submittedName>
        <fullName evidence="8">Type IV secretory system conjugative DNA transfer family protein</fullName>
    </submittedName>
</protein>
<dbReference type="InterPro" id="IPR003688">
    <property type="entry name" value="TraG/VirD4"/>
</dbReference>
<dbReference type="RefSeq" id="WP_115479560.1">
    <property type="nucleotide sequence ID" value="NZ_QRBF01000008.1"/>
</dbReference>
<evidence type="ECO:0000313" key="8">
    <source>
        <dbReference type="EMBL" id="RDS81032.1"/>
    </source>
</evidence>
<dbReference type="EMBL" id="QRBF01000008">
    <property type="protein sequence ID" value="RDS81032.1"/>
    <property type="molecule type" value="Genomic_DNA"/>
</dbReference>
<feature type="transmembrane region" description="Helical" evidence="7">
    <location>
        <begin position="12"/>
        <end position="32"/>
    </location>
</feature>
<dbReference type="Pfam" id="PF02534">
    <property type="entry name" value="T4SS-DNA_transf"/>
    <property type="match status" value="1"/>
</dbReference>
<dbReference type="SUPFAM" id="SSF52540">
    <property type="entry name" value="P-loop containing nucleoside triphosphate hydrolases"/>
    <property type="match status" value="1"/>
</dbReference>
<evidence type="ECO:0000256" key="3">
    <source>
        <dbReference type="ARBA" id="ARBA00022475"/>
    </source>
</evidence>